<evidence type="ECO:0000256" key="1">
    <source>
        <dbReference type="SAM" id="Phobius"/>
    </source>
</evidence>
<dbReference type="GO" id="GO:1902201">
    <property type="term" value="P:negative regulation of bacterial-type flagellum-dependent cell motility"/>
    <property type="evidence" value="ECO:0007669"/>
    <property type="project" value="TreeGrafter"/>
</dbReference>
<dbReference type="InterPro" id="IPR000160">
    <property type="entry name" value="GGDEF_dom"/>
</dbReference>
<evidence type="ECO:0000259" key="2">
    <source>
        <dbReference type="PROSITE" id="PS50887"/>
    </source>
</evidence>
<dbReference type="KEGG" id="bpb:bpr_III211"/>
<keyword evidence="4" id="KW-1185">Reference proteome</keyword>
<dbReference type="EMBL" id="CP001811">
    <property type="protein sequence ID" value="ADL35897.1"/>
    <property type="molecule type" value="Genomic_DNA"/>
</dbReference>
<evidence type="ECO:0000313" key="3">
    <source>
        <dbReference type="EMBL" id="ADL35897.1"/>
    </source>
</evidence>
<dbReference type="GO" id="GO:0043709">
    <property type="term" value="P:cell adhesion involved in single-species biofilm formation"/>
    <property type="evidence" value="ECO:0007669"/>
    <property type="project" value="TreeGrafter"/>
</dbReference>
<keyword evidence="1" id="KW-1133">Transmembrane helix</keyword>
<name>E0S3B5_BUTPB</name>
<dbReference type="PANTHER" id="PTHR45138">
    <property type="entry name" value="REGULATORY COMPONENTS OF SENSORY TRANSDUCTION SYSTEM"/>
    <property type="match status" value="1"/>
</dbReference>
<dbReference type="NCBIfam" id="TIGR00254">
    <property type="entry name" value="GGDEF"/>
    <property type="match status" value="1"/>
</dbReference>
<dbReference type="AlphaFoldDB" id="E0S3B5"/>
<protein>
    <submittedName>
        <fullName evidence="3">GGDEF domain-containing protein</fullName>
    </submittedName>
</protein>
<evidence type="ECO:0000313" key="4">
    <source>
        <dbReference type="Proteomes" id="UP000001299"/>
    </source>
</evidence>
<dbReference type="STRING" id="515622.bpr_III211"/>
<dbReference type="Proteomes" id="UP000001299">
    <property type="component" value="Chromosome 2"/>
</dbReference>
<reference evidence="3 4" key="1">
    <citation type="journal article" date="2010" name="PLoS ONE">
        <title>The glycobiome of the rumen bacterium Butyrivibrio proteoclasticus B316(T) highlights adaptation to a polysaccharide-rich environment.</title>
        <authorList>
            <person name="Kelly W.J."/>
            <person name="Leahy S.C."/>
            <person name="Altermann E."/>
            <person name="Yeoman C.J."/>
            <person name="Dunne J.C."/>
            <person name="Kong Z."/>
            <person name="Pacheco D.M."/>
            <person name="Li D."/>
            <person name="Noel S.J."/>
            <person name="Moon C.D."/>
            <person name="Cookson A.L."/>
            <person name="Attwood G.T."/>
        </authorList>
    </citation>
    <scope>NUCLEOTIDE SEQUENCE [LARGE SCALE GENOMIC DNA]</scope>
    <source>
        <strain evidence="4">ATCC 51982 / DSM 14932 / B316</strain>
    </source>
</reference>
<dbReference type="InterPro" id="IPR050469">
    <property type="entry name" value="Diguanylate_Cyclase"/>
</dbReference>
<dbReference type="PANTHER" id="PTHR45138:SF9">
    <property type="entry name" value="DIGUANYLATE CYCLASE DGCM-RELATED"/>
    <property type="match status" value="1"/>
</dbReference>
<gene>
    <name evidence="3" type="ordered locus">bpr_III211</name>
</gene>
<dbReference type="SMART" id="SM00267">
    <property type="entry name" value="GGDEF"/>
    <property type="match status" value="1"/>
</dbReference>
<accession>E0S3B5</accession>
<dbReference type="GO" id="GO:0052621">
    <property type="term" value="F:diguanylate cyclase activity"/>
    <property type="evidence" value="ECO:0007669"/>
    <property type="project" value="TreeGrafter"/>
</dbReference>
<dbReference type="Gene3D" id="3.30.450.20">
    <property type="entry name" value="PAS domain"/>
    <property type="match status" value="1"/>
</dbReference>
<dbReference type="SUPFAM" id="SSF55073">
    <property type="entry name" value="Nucleotide cyclase"/>
    <property type="match status" value="1"/>
</dbReference>
<dbReference type="HOGENOM" id="CLU_565838_0_0_9"/>
<dbReference type="CDD" id="cd01949">
    <property type="entry name" value="GGDEF"/>
    <property type="match status" value="1"/>
</dbReference>
<dbReference type="Pfam" id="PF00990">
    <property type="entry name" value="GGDEF"/>
    <property type="match status" value="1"/>
</dbReference>
<dbReference type="InterPro" id="IPR029787">
    <property type="entry name" value="Nucleotide_cyclase"/>
</dbReference>
<keyword evidence="1" id="KW-0812">Transmembrane</keyword>
<dbReference type="GO" id="GO:0005886">
    <property type="term" value="C:plasma membrane"/>
    <property type="evidence" value="ECO:0007669"/>
    <property type="project" value="TreeGrafter"/>
</dbReference>
<dbReference type="PROSITE" id="PS50887">
    <property type="entry name" value="GGDEF"/>
    <property type="match status" value="1"/>
</dbReference>
<organism evidence="3 4">
    <name type="scientific">Butyrivibrio proteoclasticus (strain ATCC 51982 / DSM 14932 / B316)</name>
    <name type="common">Clostridium proteoclasticum</name>
    <dbReference type="NCBI Taxonomy" id="515622"/>
    <lineage>
        <taxon>Bacteria</taxon>
        <taxon>Bacillati</taxon>
        <taxon>Bacillota</taxon>
        <taxon>Clostridia</taxon>
        <taxon>Lachnospirales</taxon>
        <taxon>Lachnospiraceae</taxon>
        <taxon>Butyrivibrio</taxon>
    </lineage>
</organism>
<dbReference type="eggNOG" id="COG2199">
    <property type="taxonomic scope" value="Bacteria"/>
</dbReference>
<dbReference type="Gene3D" id="3.30.70.270">
    <property type="match status" value="1"/>
</dbReference>
<feature type="transmembrane region" description="Helical" evidence="1">
    <location>
        <begin position="276"/>
        <end position="296"/>
    </location>
</feature>
<keyword evidence="1" id="KW-0472">Membrane</keyword>
<proteinExistence type="predicted"/>
<feature type="domain" description="GGDEF" evidence="2">
    <location>
        <begin position="349"/>
        <end position="480"/>
    </location>
</feature>
<dbReference type="InterPro" id="IPR043128">
    <property type="entry name" value="Rev_trsase/Diguanyl_cyclase"/>
</dbReference>
<sequence>MVMVIANTYWASKQAISSTNQAVSAVSAFYLESMADRRARTITNLINNNFDYMEKAVSVIDDEQIESQKDLRAAIGRMKRLLSLNRFALVDEDNVVYTQYTTYTGGSRHAFLAEEKLEGKMISTVFIYGSSKELCLAIPIDNKIMGKQFKACFVQIDINDIVDLLAFDDQESTHFALYSTNGGNLSETELGQLIGTQNIIDATKGNVSDDKWEAFRKDFAESKKGTLTFTINGVVDTICYEPVPDTGWELVVMIRESVIQDQIQEISEKSLATNHFQILFLLVVATLFSAVLFYLFRRVANEKLDEEKENSKVFKSMANTDSLTGVRNKHAYMETESLLNSRIREGTIDKLALVACDINGLKYVNDTKGHAAGDLLIQEASALICDVFSHGSVYRTGGDEFVVLLIGKGYDTRGEVIAAFNKQVEENIGKNGVVVSIGYSTLLPTDEQLHDVFERADHMMYDRKKELKSMGAKTREFSEDEP</sequence>